<dbReference type="RefSeq" id="WP_199360958.1">
    <property type="nucleotide sequence ID" value="NZ_JAEMGF010000007.1"/>
</dbReference>
<dbReference type="EMBL" id="AAJCUB010000029">
    <property type="protein sequence ID" value="ECK6930562.1"/>
    <property type="molecule type" value="Genomic_DNA"/>
</dbReference>
<name>A0A5L4VFD5_CAMUP</name>
<proteinExistence type="predicted"/>
<comment type="caution">
    <text evidence="2">The sequence shown here is derived from an EMBL/GenBank/DDBJ whole genome shotgun (WGS) entry which is preliminary data.</text>
</comment>
<feature type="coiled-coil region" evidence="1">
    <location>
        <begin position="107"/>
        <end position="134"/>
    </location>
</feature>
<organism evidence="2">
    <name type="scientific">Campylobacter upsaliensis</name>
    <dbReference type="NCBI Taxonomy" id="28080"/>
    <lineage>
        <taxon>Bacteria</taxon>
        <taxon>Pseudomonadati</taxon>
        <taxon>Campylobacterota</taxon>
        <taxon>Epsilonproteobacteria</taxon>
        <taxon>Campylobacterales</taxon>
        <taxon>Campylobacteraceae</taxon>
        <taxon>Campylobacter</taxon>
    </lineage>
</organism>
<keyword evidence="1" id="KW-0175">Coiled coil</keyword>
<accession>A0A5L4VFD5</accession>
<protein>
    <submittedName>
        <fullName evidence="2">Uncharacterized protein</fullName>
    </submittedName>
</protein>
<gene>
    <name evidence="2" type="ORF">FSE91_07085</name>
</gene>
<evidence type="ECO:0000256" key="1">
    <source>
        <dbReference type="SAM" id="Coils"/>
    </source>
</evidence>
<reference evidence="2" key="1">
    <citation type="submission" date="2019-08" db="EMBL/GenBank/DDBJ databases">
        <authorList>
            <consortium name="GenomeTrakr network: Whole genome sequencing for foodborne pathogen traceback"/>
        </authorList>
    </citation>
    <scope>NUCLEOTIDE SEQUENCE</scope>
    <source>
        <strain evidence="2">TTU_623</strain>
    </source>
</reference>
<dbReference type="AlphaFoldDB" id="A0A5L4VFD5"/>
<evidence type="ECO:0000313" key="2">
    <source>
        <dbReference type="EMBL" id="ECK6930562.1"/>
    </source>
</evidence>
<sequence length="138" mass="16625">MTKEEFKQLRLEAGFKTDADFLRVLGYLSVNTANFWFNGVREYPKFLENVFFLFKLKQNFDKEQYEEFLKNLHRSCEKKYLKKGTKLKKNERALIEKSKIVSNGLTLVELRNKNVDLKKESEFLEELLFEIKKKRTKK</sequence>